<organism evidence="1 2">
    <name type="scientific">Paenibacillus nuruki</name>
    <dbReference type="NCBI Taxonomy" id="1886670"/>
    <lineage>
        <taxon>Bacteria</taxon>
        <taxon>Bacillati</taxon>
        <taxon>Bacillota</taxon>
        <taxon>Bacilli</taxon>
        <taxon>Bacillales</taxon>
        <taxon>Paenibacillaceae</taxon>
        <taxon>Paenibacillus</taxon>
    </lineage>
</organism>
<keyword evidence="2" id="KW-1185">Reference proteome</keyword>
<evidence type="ECO:0000313" key="1">
    <source>
        <dbReference type="EMBL" id="ODP29019.1"/>
    </source>
</evidence>
<evidence type="ECO:0000313" key="2">
    <source>
        <dbReference type="Proteomes" id="UP000094578"/>
    </source>
</evidence>
<dbReference type="AlphaFoldDB" id="A0A1E3L5I4"/>
<accession>A0A1E3L5I4</accession>
<dbReference type="EMBL" id="MDER01000032">
    <property type="protein sequence ID" value="ODP29019.1"/>
    <property type="molecule type" value="Genomic_DNA"/>
</dbReference>
<reference evidence="1 2" key="1">
    <citation type="submission" date="2016-08" db="EMBL/GenBank/DDBJ databases">
        <title>Genome sequencing of Paenibacillus sp. TI45-13ar, isolated from Korean traditional nuruk.</title>
        <authorList>
            <person name="Kim S.-J."/>
        </authorList>
    </citation>
    <scope>NUCLEOTIDE SEQUENCE [LARGE SCALE GENOMIC DNA]</scope>
    <source>
        <strain evidence="1 2">TI45-13ar</strain>
    </source>
</reference>
<proteinExistence type="predicted"/>
<gene>
    <name evidence="1" type="ORF">PTI45_01528</name>
</gene>
<name>A0A1E3L5I4_9BACL</name>
<dbReference type="Proteomes" id="UP000094578">
    <property type="component" value="Unassembled WGS sequence"/>
</dbReference>
<protein>
    <submittedName>
        <fullName evidence="1">Uncharacterized protein</fullName>
    </submittedName>
</protein>
<comment type="caution">
    <text evidence="1">The sequence shown here is derived from an EMBL/GenBank/DDBJ whole genome shotgun (WGS) entry which is preliminary data.</text>
</comment>
<sequence>MTHGLSGTPAFGHGEGSIIILGHGFGTAPTWGIAERS</sequence>